<keyword evidence="4" id="KW-1185">Reference proteome</keyword>
<keyword evidence="1" id="KW-0472">Membrane</keyword>
<name>A0ABV7M5S2_9GAMM</name>
<dbReference type="InterPro" id="IPR016032">
    <property type="entry name" value="Sig_transdc_resp-reg_C-effctor"/>
</dbReference>
<proteinExistence type="predicted"/>
<dbReference type="InterPro" id="IPR036388">
    <property type="entry name" value="WH-like_DNA-bd_sf"/>
</dbReference>
<accession>A0ABV7M5S2</accession>
<protein>
    <submittedName>
        <fullName evidence="3">LuxR C-terminal-related transcriptional regulator</fullName>
    </submittedName>
</protein>
<feature type="transmembrane region" description="Helical" evidence="1">
    <location>
        <begin position="80"/>
        <end position="99"/>
    </location>
</feature>
<dbReference type="Pfam" id="PF00196">
    <property type="entry name" value="GerE"/>
    <property type="match status" value="1"/>
</dbReference>
<dbReference type="Proteomes" id="UP001595640">
    <property type="component" value="Unassembled WGS sequence"/>
</dbReference>
<dbReference type="EMBL" id="JBHRUH010000031">
    <property type="protein sequence ID" value="MFC3293229.1"/>
    <property type="molecule type" value="Genomic_DNA"/>
</dbReference>
<keyword evidence="1" id="KW-0812">Transmembrane</keyword>
<dbReference type="InterPro" id="IPR000792">
    <property type="entry name" value="Tscrpt_reg_LuxR_C"/>
</dbReference>
<dbReference type="Gene3D" id="1.10.10.10">
    <property type="entry name" value="Winged helix-like DNA-binding domain superfamily/Winged helix DNA-binding domain"/>
    <property type="match status" value="1"/>
</dbReference>
<dbReference type="SUPFAM" id="SSF46894">
    <property type="entry name" value="C-terminal effector domain of the bipartite response regulators"/>
    <property type="match status" value="1"/>
</dbReference>
<evidence type="ECO:0000313" key="3">
    <source>
        <dbReference type="EMBL" id="MFC3293229.1"/>
    </source>
</evidence>
<keyword evidence="1" id="KW-1133">Transmembrane helix</keyword>
<gene>
    <name evidence="3" type="ORF">ACFOEI_14325</name>
</gene>
<evidence type="ECO:0000256" key="1">
    <source>
        <dbReference type="SAM" id="Phobius"/>
    </source>
</evidence>
<evidence type="ECO:0000259" key="2">
    <source>
        <dbReference type="SMART" id="SM00421"/>
    </source>
</evidence>
<evidence type="ECO:0000313" key="4">
    <source>
        <dbReference type="Proteomes" id="UP001595640"/>
    </source>
</evidence>
<dbReference type="SMART" id="SM00421">
    <property type="entry name" value="HTH_LUXR"/>
    <property type="match status" value="1"/>
</dbReference>
<sequence length="128" mass="14046">MEQTIQQTIDFAGWRCIIGTQRKGLPTAKQAQVIAGLAAGMTQKEIAKARGVSTTTIKSTAESLYFWLDANRAADAVAKAICRGWIAPLLLVLIISTFFQSTQPQPVQRTRMPVRIVRQVRTESGVMA</sequence>
<feature type="domain" description="HTH luxR-type" evidence="2">
    <location>
        <begin position="23"/>
        <end position="80"/>
    </location>
</feature>
<dbReference type="RefSeq" id="WP_019020605.1">
    <property type="nucleotide sequence ID" value="NZ_BMXD01000001.1"/>
</dbReference>
<organism evidence="3 4">
    <name type="scientific">Modicisalibacter luteus</name>
    <dbReference type="NCBI Taxonomy" id="453962"/>
    <lineage>
        <taxon>Bacteria</taxon>
        <taxon>Pseudomonadati</taxon>
        <taxon>Pseudomonadota</taxon>
        <taxon>Gammaproteobacteria</taxon>
        <taxon>Oceanospirillales</taxon>
        <taxon>Halomonadaceae</taxon>
        <taxon>Modicisalibacter</taxon>
    </lineage>
</organism>
<reference evidence="4" key="1">
    <citation type="journal article" date="2019" name="Int. J. Syst. Evol. Microbiol.">
        <title>The Global Catalogue of Microorganisms (GCM) 10K type strain sequencing project: providing services to taxonomists for standard genome sequencing and annotation.</title>
        <authorList>
            <consortium name="The Broad Institute Genomics Platform"/>
            <consortium name="The Broad Institute Genome Sequencing Center for Infectious Disease"/>
            <person name="Wu L."/>
            <person name="Ma J."/>
        </authorList>
    </citation>
    <scope>NUCLEOTIDE SEQUENCE [LARGE SCALE GENOMIC DNA]</scope>
    <source>
        <strain evidence="4">KCTC 12847</strain>
    </source>
</reference>
<comment type="caution">
    <text evidence="3">The sequence shown here is derived from an EMBL/GenBank/DDBJ whole genome shotgun (WGS) entry which is preliminary data.</text>
</comment>